<dbReference type="InterPro" id="IPR004265">
    <property type="entry name" value="Dirigent"/>
</dbReference>
<dbReference type="PANTHER" id="PTHR21495">
    <property type="entry name" value="NUCLEOPORIN-RELATED"/>
    <property type="match status" value="1"/>
</dbReference>
<evidence type="ECO:0000313" key="7">
    <source>
        <dbReference type="Proteomes" id="UP001497457"/>
    </source>
</evidence>
<evidence type="ECO:0000256" key="1">
    <source>
        <dbReference type="ARBA" id="ARBA00010746"/>
    </source>
</evidence>
<comment type="similarity">
    <text evidence="1 4">Belongs to the plant dirigent protein family.</text>
</comment>
<protein>
    <recommendedName>
        <fullName evidence="4">Dirigent protein</fullName>
    </recommendedName>
</protein>
<evidence type="ECO:0000256" key="5">
    <source>
        <dbReference type="SAM" id="Phobius"/>
    </source>
</evidence>
<evidence type="ECO:0000313" key="6">
    <source>
        <dbReference type="EMBL" id="CAL5003314.1"/>
    </source>
</evidence>
<dbReference type="GO" id="GO:0009699">
    <property type="term" value="P:phenylpropanoid biosynthetic process"/>
    <property type="evidence" value="ECO:0007669"/>
    <property type="project" value="UniProtKB-ARBA"/>
</dbReference>
<evidence type="ECO:0000256" key="3">
    <source>
        <dbReference type="ARBA" id="ARBA00022525"/>
    </source>
</evidence>
<dbReference type="EMBL" id="OZ075136">
    <property type="protein sequence ID" value="CAL5003314.1"/>
    <property type="molecule type" value="Genomic_DNA"/>
</dbReference>
<name>A0ABC9BM34_9POAL</name>
<reference evidence="6" key="1">
    <citation type="submission" date="2024-10" db="EMBL/GenBank/DDBJ databases">
        <authorList>
            <person name="Ryan C."/>
        </authorList>
    </citation>
    <scope>NUCLEOTIDE SEQUENCE [LARGE SCALE GENOMIC DNA]</scope>
</reference>
<proteinExistence type="inferred from homology"/>
<comment type="subunit">
    <text evidence="2 4">Homodimer.</text>
</comment>
<organism evidence="6 7">
    <name type="scientific">Urochloa decumbens</name>
    <dbReference type="NCBI Taxonomy" id="240449"/>
    <lineage>
        <taxon>Eukaryota</taxon>
        <taxon>Viridiplantae</taxon>
        <taxon>Streptophyta</taxon>
        <taxon>Embryophyta</taxon>
        <taxon>Tracheophyta</taxon>
        <taxon>Spermatophyta</taxon>
        <taxon>Magnoliopsida</taxon>
        <taxon>Liliopsida</taxon>
        <taxon>Poales</taxon>
        <taxon>Poaceae</taxon>
        <taxon>PACMAD clade</taxon>
        <taxon>Panicoideae</taxon>
        <taxon>Panicodae</taxon>
        <taxon>Paniceae</taxon>
        <taxon>Melinidinae</taxon>
        <taxon>Urochloa</taxon>
    </lineage>
</organism>
<dbReference type="AlphaFoldDB" id="A0ABC9BM34"/>
<keyword evidence="5" id="KW-1133">Transmembrane helix</keyword>
<keyword evidence="5" id="KW-0812">Transmembrane</keyword>
<accession>A0ABC9BM34</accession>
<dbReference type="Proteomes" id="UP001497457">
    <property type="component" value="Chromosome 26rd"/>
</dbReference>
<gene>
    <name evidence="6" type="ORF">URODEC1_LOCUS66353</name>
</gene>
<sequence length="184" mass="20307">MFQYDKVGRKRIACNNPTYSHMASYYAIVVLSVLAFSMSAGYALDCKKLQTTLYIKSYFKDNRAVGNDTYVIDWVIKDGPDAVAKNIGHAEGLVTHANLAKSSWVTIMDMVFEGGSLSGSSLKVMGLHSGMKDGPGQWSVIGGTGQLTMARGIINYKVIQKDRDSRTYQISIYVFYTQAETIMA</sequence>
<dbReference type="Pfam" id="PF03018">
    <property type="entry name" value="Dirigent"/>
    <property type="match status" value="1"/>
</dbReference>
<keyword evidence="7" id="KW-1185">Reference proteome</keyword>
<dbReference type="InterPro" id="IPR044859">
    <property type="entry name" value="Allene_oxi_cyc_Dirigent"/>
</dbReference>
<comment type="subcellular location">
    <subcellularLocation>
        <location evidence="4">Secreted</location>
        <location evidence="4">Extracellular space</location>
        <location evidence="4">Apoplast</location>
    </subcellularLocation>
</comment>
<dbReference type="Gene3D" id="2.40.480.10">
    <property type="entry name" value="Allene oxide cyclase-like"/>
    <property type="match status" value="1"/>
</dbReference>
<keyword evidence="4" id="KW-0052">Apoplast</keyword>
<evidence type="ECO:0000256" key="4">
    <source>
        <dbReference type="RuleBase" id="RU363099"/>
    </source>
</evidence>
<keyword evidence="5" id="KW-0472">Membrane</keyword>
<evidence type="ECO:0000256" key="2">
    <source>
        <dbReference type="ARBA" id="ARBA00011738"/>
    </source>
</evidence>
<dbReference type="GO" id="GO:0048046">
    <property type="term" value="C:apoplast"/>
    <property type="evidence" value="ECO:0007669"/>
    <property type="project" value="UniProtKB-SubCell"/>
</dbReference>
<keyword evidence="3 4" id="KW-0964">Secreted</keyword>
<comment type="function">
    <text evidence="4">Dirigent proteins impart stereoselectivity on the phenoxy radical-coupling reaction, yielding optically active lignans from two molecules of coniferyl alcohol in the biosynthesis of lignans, flavonolignans, and alkaloids and thus plays a central role in plant secondary metabolism.</text>
</comment>
<feature type="transmembrane region" description="Helical" evidence="5">
    <location>
        <begin position="25"/>
        <end position="44"/>
    </location>
</feature>